<dbReference type="Gene3D" id="1.20.5.1930">
    <property type="match status" value="1"/>
</dbReference>
<dbReference type="GO" id="GO:0005524">
    <property type="term" value="F:ATP binding"/>
    <property type="evidence" value="ECO:0007669"/>
    <property type="project" value="UniProtKB-KW"/>
</dbReference>
<reference evidence="13 14" key="1">
    <citation type="submission" date="2018-10" db="EMBL/GenBank/DDBJ databases">
        <title>Isolation, diversity and antibacterial activity of antinobacteria from the wheat rhizosphere soil.</title>
        <authorList>
            <person name="Sun T."/>
        </authorList>
    </citation>
    <scope>NUCLEOTIDE SEQUENCE [LARGE SCALE GENOMIC DNA]</scope>
    <source>
        <strain evidence="13 14">SJ-23</strain>
    </source>
</reference>
<keyword evidence="5" id="KW-0547">Nucleotide-binding</keyword>
<keyword evidence="7" id="KW-0067">ATP-binding</keyword>
<keyword evidence="3" id="KW-0597">Phosphoprotein</keyword>
<keyword evidence="8" id="KW-0902">Two-component regulatory system</keyword>
<dbReference type="InterPro" id="IPR050482">
    <property type="entry name" value="Sensor_HK_TwoCompSys"/>
</dbReference>
<dbReference type="AlphaFoldDB" id="A0A3M7ZXL8"/>
<keyword evidence="11" id="KW-0812">Transmembrane</keyword>
<dbReference type="Pfam" id="PF07730">
    <property type="entry name" value="HisKA_3"/>
    <property type="match status" value="1"/>
</dbReference>
<dbReference type="InterPro" id="IPR011712">
    <property type="entry name" value="Sig_transdc_His_kin_sub3_dim/P"/>
</dbReference>
<feature type="transmembrane region" description="Helical" evidence="11">
    <location>
        <begin position="34"/>
        <end position="52"/>
    </location>
</feature>
<gene>
    <name evidence="13" type="ORF">EDM22_18365</name>
</gene>
<evidence type="ECO:0000259" key="12">
    <source>
        <dbReference type="SMART" id="SM00387"/>
    </source>
</evidence>
<dbReference type="Pfam" id="PF02518">
    <property type="entry name" value="HATPase_c"/>
    <property type="match status" value="1"/>
</dbReference>
<proteinExistence type="predicted"/>
<dbReference type="GO" id="GO:0046983">
    <property type="term" value="F:protein dimerization activity"/>
    <property type="evidence" value="ECO:0007669"/>
    <property type="project" value="InterPro"/>
</dbReference>
<dbReference type="RefSeq" id="WP_122938533.1">
    <property type="nucleotide sequence ID" value="NZ_JBHSNT010000007.1"/>
</dbReference>
<name>A0A3M7ZXL8_9MICO</name>
<evidence type="ECO:0000256" key="8">
    <source>
        <dbReference type="ARBA" id="ARBA00023012"/>
    </source>
</evidence>
<dbReference type="InterPro" id="IPR036890">
    <property type="entry name" value="HATPase_C_sf"/>
</dbReference>
<dbReference type="EC" id="2.7.13.3" evidence="2"/>
<dbReference type="PIRSF" id="PIRSF037434">
    <property type="entry name" value="STHK_ChrS"/>
    <property type="match status" value="1"/>
</dbReference>
<organism evidence="13 14">
    <name type="scientific">Agromyces tardus</name>
    <dbReference type="NCBI Taxonomy" id="2583849"/>
    <lineage>
        <taxon>Bacteria</taxon>
        <taxon>Bacillati</taxon>
        <taxon>Actinomycetota</taxon>
        <taxon>Actinomycetes</taxon>
        <taxon>Micrococcales</taxon>
        <taxon>Microbacteriaceae</taxon>
        <taxon>Agromyces</taxon>
    </lineage>
</organism>
<protein>
    <recommendedName>
        <fullName evidence="2">histidine kinase</fullName>
        <ecNumber evidence="2">2.7.13.3</ecNumber>
    </recommendedName>
</protein>
<dbReference type="Proteomes" id="UP000275048">
    <property type="component" value="Unassembled WGS sequence"/>
</dbReference>
<evidence type="ECO:0000313" key="13">
    <source>
        <dbReference type="EMBL" id="RNB43724.1"/>
    </source>
</evidence>
<comment type="caution">
    <text evidence="13">The sequence shown here is derived from an EMBL/GenBank/DDBJ whole genome shotgun (WGS) entry which is preliminary data.</text>
</comment>
<feature type="coiled-coil region" evidence="9">
    <location>
        <begin position="152"/>
        <end position="179"/>
    </location>
</feature>
<accession>A0A3M7ZXL8</accession>
<dbReference type="InterPro" id="IPR003594">
    <property type="entry name" value="HATPase_dom"/>
</dbReference>
<dbReference type="GO" id="GO:0000155">
    <property type="term" value="F:phosphorelay sensor kinase activity"/>
    <property type="evidence" value="ECO:0007669"/>
    <property type="project" value="InterPro"/>
</dbReference>
<feature type="transmembrane region" description="Helical" evidence="11">
    <location>
        <begin position="64"/>
        <end position="89"/>
    </location>
</feature>
<evidence type="ECO:0000256" key="6">
    <source>
        <dbReference type="ARBA" id="ARBA00022777"/>
    </source>
</evidence>
<evidence type="ECO:0000256" key="10">
    <source>
        <dbReference type="SAM" id="MobiDB-lite"/>
    </source>
</evidence>
<evidence type="ECO:0000256" key="5">
    <source>
        <dbReference type="ARBA" id="ARBA00022741"/>
    </source>
</evidence>
<keyword evidence="14" id="KW-1185">Reference proteome</keyword>
<keyword evidence="6 13" id="KW-0418">Kinase</keyword>
<sequence>MVNRRWWDVAALAVAAVLVTLTLLDPPVGADDVGVWAATGAFLIVYVAYARWHLDDPPMGHHIAISLLFAAILAVGTSFEPSFAILQAFVYPFVWTTAPTLRSALAANFAIAAALVAGYAAHYGPAGIVSGFSVALLSCGFSIALGLWITRIAAYGQERARLLDELQAAQGQLAAMHRDAGIADERGRLAREIHDTIAQSLTGLVMVAQRADNRLASVAGDAAASARGDVQLIEEMARDALTEARGLVASLAPVDAEAGLPDALRRLAAGFERETGVAVAVSADAAAPGRELEVVLLRCAQEGLANVRKHARATHAEVRVESDPSQVVLTVRDDGVGPGDAVPGEGGFGLAGMRDRVALVGGEFSFGAGASGGTELRVAVPLADAAPDATAATSTAPATTAAPPSEEARA</sequence>
<feature type="transmembrane region" description="Helical" evidence="11">
    <location>
        <begin position="128"/>
        <end position="149"/>
    </location>
</feature>
<dbReference type="EMBL" id="RHHB01000069">
    <property type="protein sequence ID" value="RNB43724.1"/>
    <property type="molecule type" value="Genomic_DNA"/>
</dbReference>
<dbReference type="PANTHER" id="PTHR24421:SF10">
    <property type="entry name" value="NITRATE_NITRITE SENSOR PROTEIN NARQ"/>
    <property type="match status" value="1"/>
</dbReference>
<dbReference type="SMART" id="SM00387">
    <property type="entry name" value="HATPase_c"/>
    <property type="match status" value="1"/>
</dbReference>
<dbReference type="SUPFAM" id="SSF55874">
    <property type="entry name" value="ATPase domain of HSP90 chaperone/DNA topoisomerase II/histidine kinase"/>
    <property type="match status" value="1"/>
</dbReference>
<feature type="domain" description="Histidine kinase/HSP90-like ATPase" evidence="12">
    <location>
        <begin position="291"/>
        <end position="384"/>
    </location>
</feature>
<dbReference type="PANTHER" id="PTHR24421">
    <property type="entry name" value="NITRATE/NITRITE SENSOR PROTEIN NARX-RELATED"/>
    <property type="match status" value="1"/>
</dbReference>
<dbReference type="GO" id="GO:0016020">
    <property type="term" value="C:membrane"/>
    <property type="evidence" value="ECO:0007669"/>
    <property type="project" value="InterPro"/>
</dbReference>
<evidence type="ECO:0000256" key="2">
    <source>
        <dbReference type="ARBA" id="ARBA00012438"/>
    </source>
</evidence>
<comment type="catalytic activity">
    <reaction evidence="1">
        <text>ATP + protein L-histidine = ADP + protein N-phospho-L-histidine.</text>
        <dbReference type="EC" id="2.7.13.3"/>
    </reaction>
</comment>
<feature type="region of interest" description="Disordered" evidence="10">
    <location>
        <begin position="387"/>
        <end position="410"/>
    </location>
</feature>
<dbReference type="CDD" id="cd16917">
    <property type="entry name" value="HATPase_UhpB-NarQ-NarX-like"/>
    <property type="match status" value="1"/>
</dbReference>
<keyword evidence="11" id="KW-1133">Transmembrane helix</keyword>
<keyword evidence="9" id="KW-0175">Coiled coil</keyword>
<evidence type="ECO:0000313" key="14">
    <source>
        <dbReference type="Proteomes" id="UP000275048"/>
    </source>
</evidence>
<evidence type="ECO:0000256" key="9">
    <source>
        <dbReference type="SAM" id="Coils"/>
    </source>
</evidence>
<evidence type="ECO:0000256" key="3">
    <source>
        <dbReference type="ARBA" id="ARBA00022553"/>
    </source>
</evidence>
<dbReference type="Gene3D" id="3.30.565.10">
    <property type="entry name" value="Histidine kinase-like ATPase, C-terminal domain"/>
    <property type="match status" value="1"/>
</dbReference>
<evidence type="ECO:0000256" key="1">
    <source>
        <dbReference type="ARBA" id="ARBA00000085"/>
    </source>
</evidence>
<keyword evidence="4" id="KW-0808">Transferase</keyword>
<keyword evidence="11" id="KW-0472">Membrane</keyword>
<dbReference type="InterPro" id="IPR017205">
    <property type="entry name" value="Sig_transdc_His_kinase_ChrS"/>
</dbReference>
<dbReference type="OrthoDB" id="144293at2"/>
<evidence type="ECO:0000256" key="4">
    <source>
        <dbReference type="ARBA" id="ARBA00022679"/>
    </source>
</evidence>
<feature type="transmembrane region" description="Helical" evidence="11">
    <location>
        <begin position="101"/>
        <end position="121"/>
    </location>
</feature>
<evidence type="ECO:0000256" key="11">
    <source>
        <dbReference type="SAM" id="Phobius"/>
    </source>
</evidence>
<evidence type="ECO:0000256" key="7">
    <source>
        <dbReference type="ARBA" id="ARBA00022840"/>
    </source>
</evidence>